<evidence type="ECO:0000256" key="5">
    <source>
        <dbReference type="ARBA" id="ARBA00022725"/>
    </source>
</evidence>
<reference evidence="11" key="1">
    <citation type="journal article" date="2017" name="Curr. Biol.">
        <title>Molecular Basis of Alarm Pheromone Detection in Aphids.</title>
        <authorList>
            <person name="Zhang R."/>
            <person name="Wang B."/>
            <person name="Grossi G."/>
            <person name="Falabella P."/>
            <person name="Liu Y."/>
            <person name="Yan S."/>
            <person name="Lu J."/>
            <person name="Xi J."/>
            <person name="Wang G."/>
        </authorList>
    </citation>
    <scope>NUCLEOTIDE SEQUENCE</scope>
    <source>
        <tissue evidence="11">Antenna</tissue>
    </source>
</reference>
<evidence type="ECO:0000256" key="3">
    <source>
        <dbReference type="ARBA" id="ARBA00022606"/>
    </source>
</evidence>
<keyword evidence="4 10" id="KW-0812">Transmembrane</keyword>
<dbReference type="OrthoDB" id="6613414at2759"/>
<keyword evidence="8 10" id="KW-0675">Receptor</keyword>
<keyword evidence="2" id="KW-1003">Cell membrane</keyword>
<dbReference type="GO" id="GO:0007165">
    <property type="term" value="P:signal transduction"/>
    <property type="evidence" value="ECO:0007669"/>
    <property type="project" value="UniProtKB-KW"/>
</dbReference>
<dbReference type="PANTHER" id="PTHR21137">
    <property type="entry name" value="ODORANT RECEPTOR"/>
    <property type="match status" value="1"/>
</dbReference>
<name>A0A1S6J135_ACYPI</name>
<evidence type="ECO:0000256" key="6">
    <source>
        <dbReference type="ARBA" id="ARBA00022989"/>
    </source>
</evidence>
<evidence type="ECO:0000256" key="10">
    <source>
        <dbReference type="RuleBase" id="RU351113"/>
    </source>
</evidence>
<comment type="subcellular location">
    <subcellularLocation>
        <location evidence="1 10">Cell membrane</location>
        <topology evidence="1 10">Multi-pass membrane protein</topology>
    </subcellularLocation>
</comment>
<evidence type="ECO:0000256" key="1">
    <source>
        <dbReference type="ARBA" id="ARBA00004651"/>
    </source>
</evidence>
<dbReference type="GO" id="GO:0005886">
    <property type="term" value="C:plasma membrane"/>
    <property type="evidence" value="ECO:0007669"/>
    <property type="project" value="UniProtKB-SubCell"/>
</dbReference>
<dbReference type="GO" id="GO:0004984">
    <property type="term" value="F:olfactory receptor activity"/>
    <property type="evidence" value="ECO:0007669"/>
    <property type="project" value="InterPro"/>
</dbReference>
<evidence type="ECO:0000256" key="8">
    <source>
        <dbReference type="ARBA" id="ARBA00023170"/>
    </source>
</evidence>
<feature type="transmembrane region" description="Helical" evidence="10">
    <location>
        <begin position="70"/>
        <end position="89"/>
    </location>
</feature>
<sequence length="414" mass="48452">MNLNDEQNYIVNLKLMKITGFYHLISSRAPKYFGFNVYKVTAAIEVMTGIFSIIMLFLSSYYYLDNTNELMSHFMLVVAIFFSTLKIFWVSRNSETIWNNMDMTCINFLSYTGHKKEILKKARAKSISTTILFVILWSSVTVAWSISPFFVKDVYLNIKFKDETRRFRYNSLNYVYPISEEFYNEHFLYFYVVEMLSVVFWGHGTVAYDTFVISICITIAFQLKTIAVSYISLNDKKGDIKNLKDNDLEAMFNLKLLIQDQQNMFKKIKEIYKIFEPVTFVQLAAQSMLIILQAYMIFINHYNGFSLLSVPIIKLIVTVAPNIIHLFITCYLYTNINHQQDSMNFALYSSDWTAMSINYKKMLLFTMRMNDAEKLKLKISLRKIVNLEMFASVMHLTYSIISVLAKSYGNTNTK</sequence>
<dbReference type="AlphaFoldDB" id="A0A1S6J135"/>
<evidence type="ECO:0000256" key="7">
    <source>
        <dbReference type="ARBA" id="ARBA00023136"/>
    </source>
</evidence>
<evidence type="ECO:0000313" key="11">
    <source>
        <dbReference type="EMBL" id="AQS60748.1"/>
    </source>
</evidence>
<feature type="transmembrane region" description="Helical" evidence="10">
    <location>
        <begin position="274"/>
        <end position="299"/>
    </location>
</feature>
<feature type="transmembrane region" description="Helical" evidence="10">
    <location>
        <begin position="37"/>
        <end position="64"/>
    </location>
</feature>
<dbReference type="Pfam" id="PF02949">
    <property type="entry name" value="7tm_6"/>
    <property type="match status" value="1"/>
</dbReference>
<dbReference type="PANTHER" id="PTHR21137:SF35">
    <property type="entry name" value="ODORANT RECEPTOR 19A-RELATED"/>
    <property type="match status" value="1"/>
</dbReference>
<feature type="transmembrane region" description="Helical" evidence="10">
    <location>
        <begin position="130"/>
        <end position="151"/>
    </location>
</feature>
<evidence type="ECO:0000256" key="2">
    <source>
        <dbReference type="ARBA" id="ARBA00022475"/>
    </source>
</evidence>
<evidence type="ECO:0000256" key="4">
    <source>
        <dbReference type="ARBA" id="ARBA00022692"/>
    </source>
</evidence>
<organism evidence="11">
    <name type="scientific">Acyrthosiphon pisum</name>
    <name type="common">Pea aphid</name>
    <dbReference type="NCBI Taxonomy" id="7029"/>
    <lineage>
        <taxon>Eukaryota</taxon>
        <taxon>Metazoa</taxon>
        <taxon>Ecdysozoa</taxon>
        <taxon>Arthropoda</taxon>
        <taxon>Hexapoda</taxon>
        <taxon>Insecta</taxon>
        <taxon>Pterygota</taxon>
        <taxon>Neoptera</taxon>
        <taxon>Paraneoptera</taxon>
        <taxon>Hemiptera</taxon>
        <taxon>Sternorrhyncha</taxon>
        <taxon>Aphidomorpha</taxon>
        <taxon>Aphidoidea</taxon>
        <taxon>Aphididae</taxon>
        <taxon>Macrosiphini</taxon>
        <taxon>Acyrthosiphon</taxon>
    </lineage>
</organism>
<accession>A0A1S6J135</accession>
<dbReference type="InterPro" id="IPR004117">
    <property type="entry name" value="7tm6_olfct_rcpt"/>
</dbReference>
<keyword evidence="6 10" id="KW-1133">Transmembrane helix</keyword>
<dbReference type="EMBL" id="KX890161">
    <property type="protein sequence ID" value="AQS60748.1"/>
    <property type="molecule type" value="mRNA"/>
</dbReference>
<feature type="transmembrane region" description="Helical" evidence="10">
    <location>
        <begin position="311"/>
        <end position="333"/>
    </location>
</feature>
<gene>
    <name evidence="11" type="primary">OR23</name>
</gene>
<evidence type="ECO:0000256" key="9">
    <source>
        <dbReference type="ARBA" id="ARBA00023224"/>
    </source>
</evidence>
<protein>
    <recommendedName>
        <fullName evidence="10">Odorant receptor</fullName>
    </recommendedName>
</protein>
<keyword evidence="9 10" id="KW-0807">Transducer</keyword>
<proteinExistence type="evidence at transcript level"/>
<comment type="similarity">
    <text evidence="10">Belongs to the insect chemoreceptor superfamily. Heteromeric odorant receptor channel (TC 1.A.69) family.</text>
</comment>
<dbReference type="GO" id="GO:0005549">
    <property type="term" value="F:odorant binding"/>
    <property type="evidence" value="ECO:0007669"/>
    <property type="project" value="InterPro"/>
</dbReference>
<keyword evidence="7 10" id="KW-0472">Membrane</keyword>
<feature type="transmembrane region" description="Helical" evidence="10">
    <location>
        <begin position="384"/>
        <end position="405"/>
    </location>
</feature>
<keyword evidence="5 10" id="KW-0552">Olfaction</keyword>
<keyword evidence="3 10" id="KW-0716">Sensory transduction</keyword>
<comment type="caution">
    <text evidence="10">Lacks conserved residue(s) required for the propagation of feature annotation.</text>
</comment>